<protein>
    <submittedName>
        <fullName evidence="1">Uncharacterized protein</fullName>
    </submittedName>
</protein>
<reference evidence="1 2" key="1">
    <citation type="submission" date="2015-02" db="EMBL/GenBank/DDBJ databases">
        <title>Genome Sequencing of Rickettsiales.</title>
        <authorList>
            <person name="Daugherty S.C."/>
            <person name="Su Q."/>
            <person name="Abolude K."/>
            <person name="Beier-Sexton M."/>
            <person name="Carlyon J.A."/>
            <person name="Carter R."/>
            <person name="Day N.P."/>
            <person name="Dumler S.J."/>
            <person name="Dyachenko V."/>
            <person name="Godinez A."/>
            <person name="Kurtti T.J."/>
            <person name="Lichay M."/>
            <person name="Mullins K.E."/>
            <person name="Ott S."/>
            <person name="Pappas-Brown V."/>
            <person name="Paris D.H."/>
            <person name="Patel P."/>
            <person name="Richards A.L."/>
            <person name="Sadzewicz L."/>
            <person name="Sears K."/>
            <person name="Seidman D."/>
            <person name="Sengamalay N."/>
            <person name="Stenos J."/>
            <person name="Tallon L.J."/>
            <person name="Vincent G."/>
            <person name="Fraser C.M."/>
            <person name="Munderloh U."/>
            <person name="Dunning-Hotopp J.C."/>
        </authorList>
    </citation>
    <scope>NUCLEOTIDE SEQUENCE [LARGE SCALE GENOMIC DNA]</scope>
    <source>
        <strain evidence="1 2">ApMUC09</strain>
    </source>
</reference>
<name>A0A0F3NAE7_ANAPH</name>
<dbReference type="AlphaFoldDB" id="A0A0F3NAE7"/>
<dbReference type="EMBL" id="LANV01000001">
    <property type="protein sequence ID" value="KJV64696.1"/>
    <property type="molecule type" value="Genomic_DNA"/>
</dbReference>
<comment type="caution">
    <text evidence="1">The sequence shown here is derived from an EMBL/GenBank/DDBJ whole genome shotgun (WGS) entry which is preliminary data.</text>
</comment>
<organism evidence="1 2">
    <name type="scientific">Anaplasma phagocytophilum str. ApMUC09</name>
    <dbReference type="NCBI Taxonomy" id="1359152"/>
    <lineage>
        <taxon>Bacteria</taxon>
        <taxon>Pseudomonadati</taxon>
        <taxon>Pseudomonadota</taxon>
        <taxon>Alphaproteobacteria</taxon>
        <taxon>Rickettsiales</taxon>
        <taxon>Anaplasmataceae</taxon>
        <taxon>Anaplasma</taxon>
        <taxon>phagocytophilum group</taxon>
    </lineage>
</organism>
<proteinExistence type="predicted"/>
<dbReference type="PATRIC" id="fig|1359152.3.peg.923"/>
<gene>
    <name evidence="1" type="ORF">APHMUC_0883</name>
</gene>
<evidence type="ECO:0000313" key="2">
    <source>
        <dbReference type="Proteomes" id="UP000033441"/>
    </source>
</evidence>
<accession>A0A0F3NAE7</accession>
<dbReference type="Proteomes" id="UP000033441">
    <property type="component" value="Unassembled WGS sequence"/>
</dbReference>
<evidence type="ECO:0000313" key="1">
    <source>
        <dbReference type="EMBL" id="KJV64696.1"/>
    </source>
</evidence>
<sequence length="38" mass="4231">MLWQIGEPLGGDIPRCDIFGHLEFCVTKSPHLSVATYV</sequence>